<dbReference type="InterPro" id="IPR054095">
    <property type="entry name" value="Androglobin_V"/>
</dbReference>
<dbReference type="InterPro" id="IPR057249">
    <property type="entry name" value="Globin_CP_ADGB"/>
</dbReference>
<feature type="domain" description="Globin" evidence="4">
    <location>
        <begin position="556"/>
        <end position="758"/>
    </location>
</feature>
<dbReference type="PROSITE" id="PS50096">
    <property type="entry name" value="IQ"/>
    <property type="match status" value="1"/>
</dbReference>
<feature type="region of interest" description="Disordered" evidence="2">
    <location>
        <begin position="1244"/>
        <end position="1276"/>
    </location>
</feature>
<feature type="compositionally biased region" description="Basic and acidic residues" evidence="2">
    <location>
        <begin position="1046"/>
        <end position="1062"/>
    </location>
</feature>
<dbReference type="EMBL" id="JBBPFD010000011">
    <property type="protein sequence ID" value="KAK7907784.1"/>
    <property type="molecule type" value="Genomic_DNA"/>
</dbReference>
<dbReference type="InterPro" id="IPR038765">
    <property type="entry name" value="Papain-like_cys_pep_sf"/>
</dbReference>
<dbReference type="CDD" id="cd22307">
    <property type="entry name" value="Adgb_C_mid-like"/>
    <property type="match status" value="1"/>
</dbReference>
<dbReference type="InterPro" id="IPR054094">
    <property type="entry name" value="Androglobin_IV"/>
</dbReference>
<name>A0AAW0P2X5_9GOBI</name>
<proteinExistence type="predicted"/>
<evidence type="ECO:0000259" key="4">
    <source>
        <dbReference type="PROSITE" id="PS52042"/>
    </source>
</evidence>
<feature type="region of interest" description="Disordered" evidence="2">
    <location>
        <begin position="670"/>
        <end position="694"/>
    </location>
</feature>
<dbReference type="PROSITE" id="PS52042">
    <property type="entry name" value="GLOBIN_CP_ADGB"/>
    <property type="match status" value="1"/>
</dbReference>
<dbReference type="AlphaFoldDB" id="A0AAW0P2X5"/>
<dbReference type="PROSITE" id="PS50203">
    <property type="entry name" value="CALPAIN_CAT"/>
    <property type="match status" value="1"/>
</dbReference>
<dbReference type="Pfam" id="PF22070">
    <property type="entry name" value="Androglobin_V"/>
    <property type="match status" value="1"/>
</dbReference>
<feature type="compositionally biased region" description="Basic and acidic residues" evidence="2">
    <location>
        <begin position="338"/>
        <end position="350"/>
    </location>
</feature>
<comment type="caution">
    <text evidence="5">The sequence shown here is derived from an EMBL/GenBank/DDBJ whole genome shotgun (WGS) entry which is preliminary data.</text>
</comment>
<dbReference type="Pfam" id="PF22069">
    <property type="entry name" value="Androglobin_IV"/>
    <property type="match status" value="1"/>
</dbReference>
<feature type="compositionally biased region" description="Basic and acidic residues" evidence="2">
    <location>
        <begin position="1244"/>
        <end position="1255"/>
    </location>
</feature>
<protein>
    <recommendedName>
        <fullName evidence="7">Calpain catalytic domain-containing protein</fullName>
    </recommendedName>
</protein>
<feature type="region of interest" description="Disordered" evidence="2">
    <location>
        <begin position="1035"/>
        <end position="1062"/>
    </location>
</feature>
<dbReference type="Pfam" id="PF22068">
    <property type="entry name" value="Androglobin_II"/>
    <property type="match status" value="1"/>
</dbReference>
<dbReference type="PANTHER" id="PTHR46298">
    <property type="entry name" value="ANDROGLOBIN"/>
    <property type="match status" value="1"/>
</dbReference>
<feature type="compositionally biased region" description="Low complexity" evidence="2">
    <location>
        <begin position="174"/>
        <end position="183"/>
    </location>
</feature>
<dbReference type="InterPro" id="IPR000048">
    <property type="entry name" value="IQ_motif_EF-hand-BS"/>
</dbReference>
<evidence type="ECO:0000313" key="5">
    <source>
        <dbReference type="EMBL" id="KAK7907784.1"/>
    </source>
</evidence>
<dbReference type="GO" id="GO:0004198">
    <property type="term" value="F:calcium-dependent cysteine-type endopeptidase activity"/>
    <property type="evidence" value="ECO:0007669"/>
    <property type="project" value="InterPro"/>
</dbReference>
<dbReference type="InterPro" id="IPR001300">
    <property type="entry name" value="Peptidase_C2_calpain_cat"/>
</dbReference>
<dbReference type="SUPFAM" id="SSF54001">
    <property type="entry name" value="Cysteine proteinases"/>
    <property type="match status" value="1"/>
</dbReference>
<dbReference type="PANTHER" id="PTHR46298:SF1">
    <property type="entry name" value="ANDROGLOBIN"/>
    <property type="match status" value="1"/>
</dbReference>
<dbReference type="InterPro" id="IPR053033">
    <property type="entry name" value="Androglobin-like"/>
</dbReference>
<reference evidence="6" key="1">
    <citation type="submission" date="2024-04" db="EMBL/GenBank/DDBJ databases">
        <title>Salinicola lusitanus LLJ914,a marine bacterium isolated from the Okinawa Trough.</title>
        <authorList>
            <person name="Li J."/>
        </authorList>
    </citation>
    <scope>NUCLEOTIDE SEQUENCE [LARGE SCALE GENOMIC DNA]</scope>
</reference>
<evidence type="ECO:0000256" key="1">
    <source>
        <dbReference type="PROSITE-ProRule" id="PRU00239"/>
    </source>
</evidence>
<evidence type="ECO:0000256" key="2">
    <source>
        <dbReference type="SAM" id="MobiDB-lite"/>
    </source>
</evidence>
<dbReference type="SMART" id="SM00015">
    <property type="entry name" value="IQ"/>
    <property type="match status" value="1"/>
</dbReference>
<feature type="region of interest" description="Disordered" evidence="2">
    <location>
        <begin position="166"/>
        <end position="192"/>
    </location>
</feature>
<sequence>MCSELIRWIISEIYILWAHCQSMSSEQSTWKPWEHIYSLCKVVKGHVPLYNNYGKYVVKVYWMGCWRKVTVDDSMPFNESNKLLLPASTCPSELWPMLLSKALIKLANTNPLLDSCGEMGEFTFIPAFTGWVPQICPIKLSELEKTWDFLRGTILTYSYPEERAPESRPATAASSVSKNSVVNEATNQTRKCDKRKELPENLVCAGFYPISANKSSGFGQKSMANSSAVLRQYGLSLMYSHIVLLIRTRDCPLEPPPKPPSVPRWKLIRPRKEIVISDEPQKLALSKPELFIEVASLFLHFGIKRSPPPEMQRRPGQNSQGRCSYEAPLVSIAESEEAGCREGPELDAAERTTNSPNNMDKAEVIAEDRKKDNDDISNDCAKSAKEHVQTPKESSSFVRPVLNETWVELEDFPSCFQNLIVFHKPQNYPHQFHKCYFKSSVLPKAFTQSESCAIAGLESVDVRGIHYLCVDSLQASHVFISFSALLLWADSAEDSKGVQSSSAMLVIQPYSWKSVQCELPLLTIKTSCSRVAKLNLPPGRHVLCIRTASALGYSIRLFSKTPFVFGDEDTLLSQITKNSLQYTTLASSILTSLSKVVASFCDVDESPAARTALLKTYCPQNINNAQKKWEHCMVFNAAVYRMFSDALGRKLTADEEQALKALTVDTSHLGNERPLETAPRSTAPKNWKDREPTEEEEKAAAIIQAIIRGYLVRNIFKAAKPGTTENARAAQILSNMWPKVESDAEKHATRLLRYIFDNSGKDAELYPCQRDDWANVAYADYSLPIQDTNASWFLVFREVFFVSKDILLVPKTSSSISTCVLHVINNDTGEEVDTLFNKVVPHVYQPNQLGYTFLAEAVSSEPSTTNTTWKMRFIGSNEFLPKPANEKSVNKFAQKEFKEHYVPNNHNIICRYIVEVATNVLSTIQFETSKSNVMIRLSILDHGTEVMSRTGTGHIMIPVFFFLANADEKTVNQDKPGGPKQRRKVDNVQPPTETTQTHKYVLQAEVLHESWVLDESQLAFVHTLQEIEKSDLRVNLTADSPAPETPKIETPKPKEKGRGKDSKIEDKIIDKSQAHWILRLVTDKAENMKVTKDTERRDEIKSLKRAWEMAEPGRAAKALQSRLKFLDQFKNLENTEKKDSAASKSNQKVSPSPMDYTPFIRREKDEPTLYSAQIEELQMSERMEKIQSYRLVRENVLEHRKEQEIYREKLKKHQLSMYETMQAKLWESRRNLLDVSEVYNVSHAVDKEEQEKQVVEDEQNATQQPVKPAKHTGKKK</sequence>
<gene>
    <name evidence="5" type="ORF">WMY93_016396</name>
</gene>
<feature type="region of interest" description="Disordered" evidence="2">
    <location>
        <begin position="970"/>
        <end position="995"/>
    </location>
</feature>
<accession>A0AAW0P2X5</accession>
<comment type="caution">
    <text evidence="1">Lacks conserved residue(s) required for the propagation of feature annotation.</text>
</comment>
<feature type="region of interest" description="Disordered" evidence="2">
    <location>
        <begin position="336"/>
        <end position="357"/>
    </location>
</feature>
<organism evidence="5 6">
    <name type="scientific">Mugilogobius chulae</name>
    <name type="common">yellowstripe goby</name>
    <dbReference type="NCBI Taxonomy" id="88201"/>
    <lineage>
        <taxon>Eukaryota</taxon>
        <taxon>Metazoa</taxon>
        <taxon>Chordata</taxon>
        <taxon>Craniata</taxon>
        <taxon>Vertebrata</taxon>
        <taxon>Euteleostomi</taxon>
        <taxon>Actinopterygii</taxon>
        <taxon>Neopterygii</taxon>
        <taxon>Teleostei</taxon>
        <taxon>Neoteleostei</taxon>
        <taxon>Acanthomorphata</taxon>
        <taxon>Gobiaria</taxon>
        <taxon>Gobiiformes</taxon>
        <taxon>Gobioidei</taxon>
        <taxon>Gobiidae</taxon>
        <taxon>Gobionellinae</taxon>
        <taxon>Mugilogobius</taxon>
    </lineage>
</organism>
<evidence type="ECO:0000259" key="3">
    <source>
        <dbReference type="PROSITE" id="PS50203"/>
    </source>
</evidence>
<dbReference type="Pfam" id="PF00612">
    <property type="entry name" value="IQ"/>
    <property type="match status" value="1"/>
</dbReference>
<keyword evidence="6" id="KW-1185">Reference proteome</keyword>
<dbReference type="InterPro" id="IPR054093">
    <property type="entry name" value="Androglobin_II"/>
</dbReference>
<feature type="domain" description="Calpain catalytic" evidence="3">
    <location>
        <begin position="1"/>
        <end position="147"/>
    </location>
</feature>
<dbReference type="GO" id="GO:0006508">
    <property type="term" value="P:proteolysis"/>
    <property type="evidence" value="ECO:0007669"/>
    <property type="project" value="InterPro"/>
</dbReference>
<evidence type="ECO:0000313" key="6">
    <source>
        <dbReference type="Proteomes" id="UP001460270"/>
    </source>
</evidence>
<evidence type="ECO:0008006" key="7">
    <source>
        <dbReference type="Google" id="ProtNLM"/>
    </source>
</evidence>
<dbReference type="Pfam" id="PF00648">
    <property type="entry name" value="Peptidase_C2"/>
    <property type="match status" value="1"/>
</dbReference>
<dbReference type="Proteomes" id="UP001460270">
    <property type="component" value="Unassembled WGS sequence"/>
</dbReference>
<feature type="region of interest" description="Disordered" evidence="2">
    <location>
        <begin position="1136"/>
        <end position="1158"/>
    </location>
</feature>